<proteinExistence type="predicted"/>
<evidence type="ECO:0008006" key="4">
    <source>
        <dbReference type="Google" id="ProtNLM"/>
    </source>
</evidence>
<name>A0ABX9VZW4_9GAMM</name>
<reference evidence="2 3" key="1">
    <citation type="submission" date="2018-10" db="EMBL/GenBank/DDBJ databases">
        <title>Draft genome sequence of Zhongshania sp. DSW25-10.</title>
        <authorList>
            <person name="Oh J."/>
        </authorList>
    </citation>
    <scope>NUCLEOTIDE SEQUENCE [LARGE SCALE GENOMIC DNA]</scope>
    <source>
        <strain evidence="2 3">DSW25-10</strain>
    </source>
</reference>
<comment type="caution">
    <text evidence="2">The sequence shown here is derived from an EMBL/GenBank/DDBJ whole genome shotgun (WGS) entry which is preliminary data.</text>
</comment>
<evidence type="ECO:0000313" key="3">
    <source>
        <dbReference type="Proteomes" id="UP000274695"/>
    </source>
</evidence>
<keyword evidence="3" id="KW-1185">Reference proteome</keyword>
<dbReference type="Proteomes" id="UP000274695">
    <property type="component" value="Unassembled WGS sequence"/>
</dbReference>
<accession>A0ABX9VZW4</accession>
<organism evidence="2 3">
    <name type="scientific">Zhongshania marina</name>
    <dbReference type="NCBI Taxonomy" id="2304603"/>
    <lineage>
        <taxon>Bacteria</taxon>
        <taxon>Pseudomonadati</taxon>
        <taxon>Pseudomonadota</taxon>
        <taxon>Gammaproteobacteria</taxon>
        <taxon>Cellvibrionales</taxon>
        <taxon>Spongiibacteraceae</taxon>
        <taxon>Zhongshania</taxon>
    </lineage>
</organism>
<evidence type="ECO:0000256" key="1">
    <source>
        <dbReference type="SAM" id="MobiDB-lite"/>
    </source>
</evidence>
<sequence length="318" mass="32772">MAFAIAWQQYGLSNEEMEFNMGKLNSTRVKLLTAGLLSASLIVACGSDKDADPVTVNDKVQTEFSTVAALGALEGAVCTVFNSSDVALGSATTDEDGKAAFSFLAAPSDFPFVVSCEGGDYYDESTQTKKTLPAGKPILSMVPEPATVVVNKNIAVNTLTDMSTAVFKTLPKAQQNAEGVVQSLNNTVKAIAPELVKNGGGLNVLEAPTVVKNATDKVPATPAGKYAAVLAGIAKAATASGKTPDQLGKELAEQAKTGTIVAEVIVQVTAKTKEFAQEQGDEGLEEDLNDDEEATGTVVKPNPTPTPPPTTGGTGTST</sequence>
<dbReference type="EMBL" id="RHGB01000016">
    <property type="protein sequence ID" value="RNL60143.1"/>
    <property type="molecule type" value="Genomic_DNA"/>
</dbReference>
<evidence type="ECO:0000313" key="2">
    <source>
        <dbReference type="EMBL" id="RNL60143.1"/>
    </source>
</evidence>
<feature type="region of interest" description="Disordered" evidence="1">
    <location>
        <begin position="276"/>
        <end position="318"/>
    </location>
</feature>
<protein>
    <recommendedName>
        <fullName evidence="4">Lipoprotein</fullName>
    </recommendedName>
</protein>
<feature type="compositionally biased region" description="Acidic residues" evidence="1">
    <location>
        <begin position="279"/>
        <end position="294"/>
    </location>
</feature>
<gene>
    <name evidence="2" type="ORF">D0911_14055</name>
</gene>